<organism evidence="1 2">
    <name type="scientific">Streptomyces lasalocidi</name>
    <name type="common">Streptomyces lasaliensis</name>
    <dbReference type="NCBI Taxonomy" id="324833"/>
    <lineage>
        <taxon>Bacteria</taxon>
        <taxon>Bacillati</taxon>
        <taxon>Actinomycetota</taxon>
        <taxon>Actinomycetes</taxon>
        <taxon>Kitasatosporales</taxon>
        <taxon>Streptomycetaceae</taxon>
        <taxon>Streptomyces</taxon>
    </lineage>
</organism>
<proteinExistence type="predicted"/>
<keyword evidence="2" id="KW-1185">Reference proteome</keyword>
<gene>
    <name evidence="1" type="ORF">E4U91_20775</name>
</gene>
<dbReference type="AlphaFoldDB" id="A0A4U5WRZ8"/>
<sequence length="275" mass="29736">MVDLSSRVLSYTATFRPDAPYTPPDGEQREQLARAVGRLLTGDARTAEHLLAPIGLKVTRLTDTPSGRRYDEIAATGHGDSAHWGRLYLNADSRVRWSAQVPHPVSDRGTERLGLRLLEDNTGGALVLAGAHRRAGRTDAADVAHREDSAFHAIVVELQKRGVPGVQLHGFAEEQGEDDEDDRYDAVLSTGAVQSAPAEVVALADRFEAEGLRVCRGWSARCRLEGRTNVQGKAAQRQHVTFVHLELAPSARGTGRDADRAADGLAGLLTAWAQD</sequence>
<protein>
    <recommendedName>
        <fullName evidence="3">N-formylglutamate amidohydrolase</fullName>
    </recommendedName>
</protein>
<evidence type="ECO:0008006" key="3">
    <source>
        <dbReference type="Google" id="ProtNLM"/>
    </source>
</evidence>
<dbReference type="Proteomes" id="UP000305929">
    <property type="component" value="Unassembled WGS sequence"/>
</dbReference>
<reference evidence="1 2" key="1">
    <citation type="submission" date="2019-04" db="EMBL/GenBank/DDBJ databases">
        <title>Streptomyces lasaliensis sp. nov., an Actinomycete isolated from soil which produces the polyether antibiotic lasalocid.</title>
        <authorList>
            <person name="Erwin G."/>
            <person name="Haber C."/>
        </authorList>
    </citation>
    <scope>NUCLEOTIDE SEQUENCE [LARGE SCALE GENOMIC DNA]</scope>
    <source>
        <strain evidence="1 2">X-537</strain>
    </source>
</reference>
<evidence type="ECO:0000313" key="2">
    <source>
        <dbReference type="Proteomes" id="UP000305929"/>
    </source>
</evidence>
<accession>A0A4U5WRZ8</accession>
<name>A0A4U5WRZ8_STRLS</name>
<evidence type="ECO:0000313" key="1">
    <source>
        <dbReference type="EMBL" id="TKT05127.1"/>
    </source>
</evidence>
<dbReference type="EMBL" id="SZNQ01000001">
    <property type="protein sequence ID" value="TKT05127.1"/>
    <property type="molecule type" value="Genomic_DNA"/>
</dbReference>
<dbReference type="OrthoDB" id="5493436at2"/>
<comment type="caution">
    <text evidence="1">The sequence shown here is derived from an EMBL/GenBank/DDBJ whole genome shotgun (WGS) entry which is preliminary data.</text>
</comment>